<accession>A0ABV8PC04</accession>
<organism evidence="2 3">
    <name type="scientific">Pedobacter lithocola</name>
    <dbReference type="NCBI Taxonomy" id="1908239"/>
    <lineage>
        <taxon>Bacteria</taxon>
        <taxon>Pseudomonadati</taxon>
        <taxon>Bacteroidota</taxon>
        <taxon>Sphingobacteriia</taxon>
        <taxon>Sphingobacteriales</taxon>
        <taxon>Sphingobacteriaceae</taxon>
        <taxon>Pedobacter</taxon>
    </lineage>
</organism>
<gene>
    <name evidence="2" type="ORF">ACFOWA_13225</name>
</gene>
<name>A0ABV8PC04_9SPHI</name>
<dbReference type="RefSeq" id="WP_378985872.1">
    <property type="nucleotide sequence ID" value="NZ_JBHSBW010000011.1"/>
</dbReference>
<proteinExistence type="predicted"/>
<evidence type="ECO:0000313" key="2">
    <source>
        <dbReference type="EMBL" id="MFC4212155.1"/>
    </source>
</evidence>
<evidence type="ECO:0000256" key="1">
    <source>
        <dbReference type="SAM" id="MobiDB-lite"/>
    </source>
</evidence>
<protein>
    <submittedName>
        <fullName evidence="2">Uncharacterized protein</fullName>
    </submittedName>
</protein>
<dbReference type="Proteomes" id="UP001595789">
    <property type="component" value="Unassembled WGS sequence"/>
</dbReference>
<sequence length="255" mass="29249">MLEQSINTNIFSNEEKESLSTAGDILTEKPSLIEVTIKPKNLVQHFLITIRCITNKRVFVLRPLLVGNMFRIASKVVLIPSNFLEQNLTTAIMVGANQHLSKLVYCVACALQNDHREPTNRLIKLIENEFTLSDLCQIFDGILLQINTKDFMEIYHLAERPKCDKCTGRGCIKCNHTGFAKDEPKDKGDNSPWRMTGSYRKYFKVSQQELLWQTSWANFTLDTASIPVYEKKSSEDDDIVSPEDEERELRELLES</sequence>
<keyword evidence="3" id="KW-1185">Reference proteome</keyword>
<reference evidence="3" key="1">
    <citation type="journal article" date="2019" name="Int. J. Syst. Evol. Microbiol.">
        <title>The Global Catalogue of Microorganisms (GCM) 10K type strain sequencing project: providing services to taxonomists for standard genome sequencing and annotation.</title>
        <authorList>
            <consortium name="The Broad Institute Genomics Platform"/>
            <consortium name="The Broad Institute Genome Sequencing Center for Infectious Disease"/>
            <person name="Wu L."/>
            <person name="Ma J."/>
        </authorList>
    </citation>
    <scope>NUCLEOTIDE SEQUENCE [LARGE SCALE GENOMIC DNA]</scope>
    <source>
        <strain evidence="3">CCM 8691</strain>
    </source>
</reference>
<feature type="compositionally biased region" description="Acidic residues" evidence="1">
    <location>
        <begin position="235"/>
        <end position="246"/>
    </location>
</feature>
<comment type="caution">
    <text evidence="2">The sequence shown here is derived from an EMBL/GenBank/DDBJ whole genome shotgun (WGS) entry which is preliminary data.</text>
</comment>
<feature type="region of interest" description="Disordered" evidence="1">
    <location>
        <begin position="230"/>
        <end position="255"/>
    </location>
</feature>
<evidence type="ECO:0000313" key="3">
    <source>
        <dbReference type="Proteomes" id="UP001595789"/>
    </source>
</evidence>
<dbReference type="EMBL" id="JBHSBW010000011">
    <property type="protein sequence ID" value="MFC4212155.1"/>
    <property type="molecule type" value="Genomic_DNA"/>
</dbReference>